<dbReference type="InterPro" id="IPR005124">
    <property type="entry name" value="V-ATPase_G"/>
</dbReference>
<evidence type="ECO:0000313" key="11">
    <source>
        <dbReference type="Proteomes" id="UP000314985"/>
    </source>
</evidence>
<comment type="subunit">
    <text evidence="7">V-ATPase is a heteromultimeric enzyme made up of two complexes: the ATP-hydrolytic V1 complex and the proton translocation V0 complex. The V1 complex consists of three catalytic AB heterodimers that form a heterohexamer, three peripheral stalks each consisting of EG heterodimers, one central rotor including subunits D and F, and the regulatory subunits C and H. The proton translocation complex V0 consists of the proton transport subunit a, a ring of proteolipid subunits c9c'', rotary subunit d, subunits e and f, and the accessory subunits ATP6AP1/Ac45 and ATP6AP2/PRR.</text>
</comment>
<evidence type="ECO:0000256" key="3">
    <source>
        <dbReference type="ARBA" id="ARBA00022448"/>
    </source>
</evidence>
<keyword evidence="6" id="KW-0472">Membrane</keyword>
<evidence type="ECO:0000256" key="2">
    <source>
        <dbReference type="ARBA" id="ARBA00010066"/>
    </source>
</evidence>
<proteinExistence type="inferred from homology"/>
<comment type="function">
    <text evidence="8">Subunit of the V1 complex of vacuolar(H+)-ATPase (V-ATPase), a multisubunit enzyme composed of a peripheral complex (V1) that hydrolyzes ATP and a membrane integral complex (V0) that translocates protons. V-ATPase is responsible for acidifying and maintaining the pH of intracellular compartments and in some cell types, is targeted to the plasma membrane, where it is responsible for acidifying the extracellular environment.</text>
</comment>
<evidence type="ECO:0000256" key="5">
    <source>
        <dbReference type="ARBA" id="ARBA00023065"/>
    </source>
</evidence>
<dbReference type="PANTHER" id="PTHR12713">
    <property type="entry name" value="VACUOLAR ATP SYNTHASE SUBUNIT G"/>
    <property type="match status" value="1"/>
</dbReference>
<evidence type="ECO:0000256" key="1">
    <source>
        <dbReference type="ARBA" id="ARBA00004308"/>
    </source>
</evidence>
<dbReference type="GO" id="GO:0016471">
    <property type="term" value="C:vacuolar proton-transporting V-type ATPase complex"/>
    <property type="evidence" value="ECO:0007669"/>
    <property type="project" value="InterPro"/>
</dbReference>
<reference evidence="10 11" key="1">
    <citation type="submission" date="2017-08" db="EMBL/GenBank/DDBJ databases">
        <title>USMARCv1.0.</title>
        <authorList>
            <person name="Hannum G.I."/>
            <person name="Koren S."/>
            <person name="Schroeder S.G."/>
            <person name="Chin S.C."/>
            <person name="Nonneman D.J."/>
            <person name="Becker S.A."/>
            <person name="Rosen B.D."/>
            <person name="Bickhart D.M."/>
            <person name="Putnam N.H."/>
            <person name="Green R.E."/>
            <person name="Tuggle C.K."/>
            <person name="Liu H."/>
            <person name="Rohrer G.A."/>
            <person name="Warr A."/>
            <person name="Hall R."/>
            <person name="Kim K."/>
            <person name="Hume D.A."/>
            <person name="Talbot R."/>
            <person name="Chow W."/>
            <person name="Howe K."/>
            <person name="Schwartz A.S."/>
            <person name="Watson M."/>
            <person name="Archibald A.L."/>
            <person name="Phillippy A.M."/>
            <person name="Smith T.P.L."/>
        </authorList>
    </citation>
    <scope>NUCLEOTIDE SEQUENCE [LARGE SCALE GENOMIC DNA]</scope>
</reference>
<dbReference type="AlphaFoldDB" id="A0A4X1VC05"/>
<feature type="region of interest" description="Disordered" evidence="9">
    <location>
        <begin position="95"/>
        <end position="116"/>
    </location>
</feature>
<sequence>MPNTPPRMIDLPPHPILNPSMSPSLPDTSLLLTPARIPSPSKWENPAPATTVVGSFGPGLCCPQAVILGTARGRGKARRLKQAKEEAQMEVEQYRREREQEFQSKQQAAMGSQGNLSAEVEQATRRQVQGMQSSQQRNRERVLAQLLGMVCDVRPQVHPNYRIAA</sequence>
<dbReference type="Proteomes" id="UP000314985">
    <property type="component" value="Chromosome 7"/>
</dbReference>
<name>A0A4X1VC05_PIG</name>
<dbReference type="GO" id="GO:0046961">
    <property type="term" value="F:proton-transporting ATPase activity, rotational mechanism"/>
    <property type="evidence" value="ECO:0007669"/>
    <property type="project" value="InterPro"/>
</dbReference>
<dbReference type="PANTHER" id="PTHR12713:SF13">
    <property type="entry name" value="V-TYPE PROTON ATPASE SUBUNIT G 2"/>
    <property type="match status" value="1"/>
</dbReference>
<dbReference type="Pfam" id="PF03179">
    <property type="entry name" value="V-ATPase_G"/>
    <property type="match status" value="1"/>
</dbReference>
<reference evidence="10" key="2">
    <citation type="submission" date="2025-08" db="UniProtKB">
        <authorList>
            <consortium name="Ensembl"/>
        </authorList>
    </citation>
    <scope>IDENTIFICATION</scope>
</reference>
<keyword evidence="3 8" id="KW-0813">Transport</keyword>
<evidence type="ECO:0000313" key="10">
    <source>
        <dbReference type="Ensembl" id="ENSSSCP00070040682.1"/>
    </source>
</evidence>
<dbReference type="Gene3D" id="1.20.5.2950">
    <property type="match status" value="1"/>
</dbReference>
<comment type="subcellular location">
    <subcellularLocation>
        <location evidence="1">Endomembrane system</location>
    </subcellularLocation>
</comment>
<evidence type="ECO:0000256" key="7">
    <source>
        <dbReference type="ARBA" id="ARBA00046696"/>
    </source>
</evidence>
<gene>
    <name evidence="10" type="primary">ATP6V1G2</name>
</gene>
<keyword evidence="5 8" id="KW-0406">Ion transport</keyword>
<dbReference type="NCBIfam" id="TIGR01147">
    <property type="entry name" value="V_ATP_synt_G"/>
    <property type="match status" value="1"/>
</dbReference>
<evidence type="ECO:0000256" key="9">
    <source>
        <dbReference type="SAM" id="MobiDB-lite"/>
    </source>
</evidence>
<dbReference type="FunFam" id="1.20.5.2950:FF:000001">
    <property type="entry name" value="V-type proton ATPase subunit G"/>
    <property type="match status" value="1"/>
</dbReference>
<keyword evidence="4 8" id="KW-0375">Hydrogen ion transport</keyword>
<evidence type="ECO:0000256" key="8">
    <source>
        <dbReference type="RuleBase" id="RU364019"/>
    </source>
</evidence>
<organism evidence="10 11">
    <name type="scientific">Sus scrofa</name>
    <name type="common">Pig</name>
    <dbReference type="NCBI Taxonomy" id="9823"/>
    <lineage>
        <taxon>Eukaryota</taxon>
        <taxon>Metazoa</taxon>
        <taxon>Chordata</taxon>
        <taxon>Craniata</taxon>
        <taxon>Vertebrata</taxon>
        <taxon>Euteleostomi</taxon>
        <taxon>Mammalia</taxon>
        <taxon>Eutheria</taxon>
        <taxon>Laurasiatheria</taxon>
        <taxon>Artiodactyla</taxon>
        <taxon>Suina</taxon>
        <taxon>Suidae</taxon>
        <taxon>Sus</taxon>
    </lineage>
</organism>
<dbReference type="GO" id="GO:0012505">
    <property type="term" value="C:endomembrane system"/>
    <property type="evidence" value="ECO:0007669"/>
    <property type="project" value="UniProtKB-SubCell"/>
</dbReference>
<dbReference type="Ensembl" id="ENSSSCT00070048189.1">
    <property type="protein sequence ID" value="ENSSSCP00070040682.1"/>
    <property type="gene ID" value="ENSSSCG00070024135.1"/>
</dbReference>
<feature type="region of interest" description="Disordered" evidence="9">
    <location>
        <begin position="1"/>
        <end position="20"/>
    </location>
</feature>
<evidence type="ECO:0000256" key="4">
    <source>
        <dbReference type="ARBA" id="ARBA00022781"/>
    </source>
</evidence>
<evidence type="ECO:0000256" key="6">
    <source>
        <dbReference type="ARBA" id="ARBA00023136"/>
    </source>
</evidence>
<accession>A0A4X1VC05</accession>
<feature type="compositionally biased region" description="Polar residues" evidence="9">
    <location>
        <begin position="103"/>
        <end position="116"/>
    </location>
</feature>
<comment type="similarity">
    <text evidence="2 8">Belongs to the V-ATPase G subunit family.</text>
</comment>
<protein>
    <recommendedName>
        <fullName evidence="8">V-type proton ATPase subunit G</fullName>
    </recommendedName>
</protein>